<dbReference type="InterPro" id="IPR036291">
    <property type="entry name" value="NAD(P)-bd_dom_sf"/>
</dbReference>
<dbReference type="InterPro" id="IPR005913">
    <property type="entry name" value="dTDP_dehydrorham_reduct"/>
</dbReference>
<dbReference type="PANTHER" id="PTHR10491">
    <property type="entry name" value="DTDP-4-DEHYDRORHAMNOSE REDUCTASE"/>
    <property type="match status" value="1"/>
</dbReference>
<sequence length="285" mass="30789">MRILLLGANGQLGSDIVRCWRGQPGIDLLPATRADADVTDLAAVRALVEQARPALVINTTAFHNLPRCEQDPATAMTVNVVGGWNVATAAREAGAAVVQFSTDYVFDGEKRTPYLESDARRALNIYGAAKIATEDAVRIANPDHLVVRVSGLYGLAGSAGKGGNFVETMLRLAREGQPIRVVADQITAPTNTAEIAEALLPLLRDGLRGTVHLAADGETSWYDFARAIFELRGIAPDCQPTTTAEFGGPVRRPLYSVLGSERVPRLRHWRLGLERYLREKHGGLS</sequence>
<dbReference type="EC" id="1.1.1.133" evidence="2"/>
<dbReference type="InterPro" id="IPR029903">
    <property type="entry name" value="RmlD-like-bd"/>
</dbReference>
<keyword evidence="5" id="KW-1185">Reference proteome</keyword>
<reference evidence="4 5" key="1">
    <citation type="submission" date="2017-09" db="EMBL/GenBank/DDBJ databases">
        <title>Sequencing the genomes of two abundant thermophiles in Great Basin hot springs: Thermocrinis jamiesonii and novel Chloroflexi Thermoflexus hugenholtzii.</title>
        <authorList>
            <person name="Hedlund B."/>
        </authorList>
    </citation>
    <scope>NUCLEOTIDE SEQUENCE [LARGE SCALE GENOMIC DNA]</scope>
    <source>
        <strain evidence="4 5">G233</strain>
    </source>
</reference>
<organism evidence="4 5">
    <name type="scientific">Tepidiforma thermophila (strain KCTC 52669 / CGMCC 1.13589 / G233)</name>
    <dbReference type="NCBI Taxonomy" id="2761530"/>
    <lineage>
        <taxon>Bacteria</taxon>
        <taxon>Bacillati</taxon>
        <taxon>Chloroflexota</taxon>
        <taxon>Tepidiformia</taxon>
        <taxon>Tepidiformales</taxon>
        <taxon>Tepidiformaceae</taxon>
        <taxon>Tepidiforma</taxon>
    </lineage>
</organism>
<comment type="pathway">
    <text evidence="2">Carbohydrate biosynthesis; dTDP-L-rhamnose biosynthesis.</text>
</comment>
<evidence type="ECO:0000313" key="4">
    <source>
        <dbReference type="EMBL" id="PFG73866.1"/>
    </source>
</evidence>
<dbReference type="Pfam" id="PF04321">
    <property type="entry name" value="RmlD_sub_bind"/>
    <property type="match status" value="1"/>
</dbReference>
<dbReference type="Gene3D" id="3.40.50.720">
    <property type="entry name" value="NAD(P)-binding Rossmann-like Domain"/>
    <property type="match status" value="1"/>
</dbReference>
<comment type="function">
    <text evidence="2">Catalyzes the reduction of dTDP-6-deoxy-L-lyxo-4-hexulose to yield dTDP-L-rhamnose.</text>
</comment>
<evidence type="ECO:0000256" key="2">
    <source>
        <dbReference type="RuleBase" id="RU364082"/>
    </source>
</evidence>
<dbReference type="CDD" id="cd05254">
    <property type="entry name" value="dTDP_HR_like_SDR_e"/>
    <property type="match status" value="1"/>
</dbReference>
<dbReference type="SUPFAM" id="SSF51735">
    <property type="entry name" value="NAD(P)-binding Rossmann-fold domains"/>
    <property type="match status" value="1"/>
</dbReference>
<evidence type="ECO:0000259" key="3">
    <source>
        <dbReference type="Pfam" id="PF04321"/>
    </source>
</evidence>
<dbReference type="GO" id="GO:0005829">
    <property type="term" value="C:cytosol"/>
    <property type="evidence" value="ECO:0007669"/>
    <property type="project" value="TreeGrafter"/>
</dbReference>
<evidence type="ECO:0000256" key="1">
    <source>
        <dbReference type="ARBA" id="ARBA00010944"/>
    </source>
</evidence>
<evidence type="ECO:0000313" key="5">
    <source>
        <dbReference type="Proteomes" id="UP000223071"/>
    </source>
</evidence>
<dbReference type="GO" id="GO:0019305">
    <property type="term" value="P:dTDP-rhamnose biosynthetic process"/>
    <property type="evidence" value="ECO:0007669"/>
    <property type="project" value="UniProtKB-UniPathway"/>
</dbReference>
<dbReference type="Gene3D" id="3.90.25.10">
    <property type="entry name" value="UDP-galactose 4-epimerase, domain 1"/>
    <property type="match status" value="1"/>
</dbReference>
<dbReference type="Proteomes" id="UP000223071">
    <property type="component" value="Unassembled WGS sequence"/>
</dbReference>
<dbReference type="NCBIfam" id="TIGR01214">
    <property type="entry name" value="rmlD"/>
    <property type="match status" value="1"/>
</dbReference>
<dbReference type="EMBL" id="PDJQ01000001">
    <property type="protein sequence ID" value="PFG73866.1"/>
    <property type="molecule type" value="Genomic_DNA"/>
</dbReference>
<protein>
    <recommendedName>
        <fullName evidence="2">dTDP-4-dehydrorhamnose reductase</fullName>
        <ecNumber evidence="2">1.1.1.133</ecNumber>
    </recommendedName>
</protein>
<dbReference type="GO" id="GO:0008831">
    <property type="term" value="F:dTDP-4-dehydrorhamnose reductase activity"/>
    <property type="evidence" value="ECO:0007669"/>
    <property type="project" value="UniProtKB-EC"/>
</dbReference>
<name>A0A2A9HFW0_TEPT2</name>
<comment type="caution">
    <text evidence="4">The sequence shown here is derived from an EMBL/GenBank/DDBJ whole genome shotgun (WGS) entry which is preliminary data.</text>
</comment>
<gene>
    <name evidence="4" type="ORF">A9A59_1072</name>
</gene>
<dbReference type="RefSeq" id="WP_098503299.1">
    <property type="nucleotide sequence ID" value="NZ_PDJQ01000001.1"/>
</dbReference>
<dbReference type="PANTHER" id="PTHR10491:SF4">
    <property type="entry name" value="METHIONINE ADENOSYLTRANSFERASE 2 SUBUNIT BETA"/>
    <property type="match status" value="1"/>
</dbReference>
<accession>A0A2A9HFW0</accession>
<comment type="similarity">
    <text evidence="1 2">Belongs to the dTDP-4-dehydrorhamnose reductase family.</text>
</comment>
<keyword evidence="2" id="KW-0521">NADP</keyword>
<dbReference type="UniPathway" id="UPA00124"/>
<proteinExistence type="inferred from homology"/>
<keyword evidence="2" id="KW-0560">Oxidoreductase</keyword>
<dbReference type="AlphaFoldDB" id="A0A2A9HFW0"/>
<feature type="domain" description="RmlD-like substrate binding" evidence="3">
    <location>
        <begin position="1"/>
        <end position="279"/>
    </location>
</feature>